<dbReference type="Proteomes" id="UP000013084">
    <property type="component" value="Unassembled WGS sequence"/>
</dbReference>
<keyword evidence="1" id="KW-1133">Transmembrane helix</keyword>
<name>N9RQW4_9GAMM</name>
<evidence type="ECO:0000256" key="1">
    <source>
        <dbReference type="SAM" id="Phobius"/>
    </source>
</evidence>
<dbReference type="HOGENOM" id="CLU_091377_1_0_6"/>
<proteinExistence type="predicted"/>
<gene>
    <name evidence="2" type="ORF">F902_00903</name>
</gene>
<evidence type="ECO:0008006" key="4">
    <source>
        <dbReference type="Google" id="ProtNLM"/>
    </source>
</evidence>
<dbReference type="RefSeq" id="WP_005201323.1">
    <property type="nucleotide sequence ID" value="NZ_KB850071.1"/>
</dbReference>
<dbReference type="PATRIC" id="fig|1217700.3.peg.861"/>
<dbReference type="EMBL" id="APRN01000033">
    <property type="protein sequence ID" value="ENX60363.1"/>
    <property type="molecule type" value="Genomic_DNA"/>
</dbReference>
<dbReference type="InterPro" id="IPR047814">
    <property type="entry name" value="TfpX/TfpZ-like"/>
</dbReference>
<evidence type="ECO:0000313" key="2">
    <source>
        <dbReference type="EMBL" id="ENX60363.1"/>
    </source>
</evidence>
<reference evidence="2 3" key="1">
    <citation type="submission" date="2013-02" db="EMBL/GenBank/DDBJ databases">
        <title>The Genome Sequence of Acinetobacter sp. CIP 70.18.</title>
        <authorList>
            <consortium name="The Broad Institute Genome Sequencing Platform"/>
            <consortium name="The Broad Institute Genome Sequencing Center for Infectious Disease"/>
            <person name="Cerqueira G."/>
            <person name="Feldgarden M."/>
            <person name="Courvalin P."/>
            <person name="Perichon B."/>
            <person name="Grillot-Courvalin C."/>
            <person name="Clermont D."/>
            <person name="Rocha E."/>
            <person name="Yoon E.-J."/>
            <person name="Nemec A."/>
            <person name="Walker B."/>
            <person name="Young S.K."/>
            <person name="Zeng Q."/>
            <person name="Gargeya S."/>
            <person name="Fitzgerald M."/>
            <person name="Haas B."/>
            <person name="Abouelleil A."/>
            <person name="Alvarado L."/>
            <person name="Arachchi H.M."/>
            <person name="Berlin A.M."/>
            <person name="Chapman S.B."/>
            <person name="Dewar J."/>
            <person name="Goldberg J."/>
            <person name="Griggs A."/>
            <person name="Gujja S."/>
            <person name="Hansen M."/>
            <person name="Howarth C."/>
            <person name="Imamovic A."/>
            <person name="Larimer J."/>
            <person name="McCowan C."/>
            <person name="Murphy C."/>
            <person name="Neiman D."/>
            <person name="Pearson M."/>
            <person name="Priest M."/>
            <person name="Roberts A."/>
            <person name="Saif S."/>
            <person name="Shea T."/>
            <person name="Sisk P."/>
            <person name="Sykes S."/>
            <person name="Wortman J."/>
            <person name="Nusbaum C."/>
            <person name="Birren B."/>
        </authorList>
    </citation>
    <scope>NUCLEOTIDE SEQUENCE [LARGE SCALE GENOMIC DNA]</scope>
    <source>
        <strain evidence="2 3">CIP 70.18</strain>
    </source>
</reference>
<dbReference type="NCBIfam" id="NF041437">
    <property type="entry name" value="TfpZ"/>
    <property type="match status" value="1"/>
</dbReference>
<dbReference type="OrthoDB" id="8613597at2"/>
<keyword evidence="1" id="KW-0472">Membrane</keyword>
<organism evidence="2 3">
    <name type="scientific">Acinetobacter higginsii</name>
    <dbReference type="NCBI Taxonomy" id="70347"/>
    <lineage>
        <taxon>Bacteria</taxon>
        <taxon>Pseudomonadati</taxon>
        <taxon>Pseudomonadota</taxon>
        <taxon>Gammaproteobacteria</taxon>
        <taxon>Moraxellales</taxon>
        <taxon>Moraxellaceae</taxon>
        <taxon>Acinetobacter</taxon>
    </lineage>
</organism>
<feature type="transmembrane region" description="Helical" evidence="1">
    <location>
        <begin position="71"/>
        <end position="91"/>
    </location>
</feature>
<comment type="caution">
    <text evidence="2">The sequence shown here is derived from an EMBL/GenBank/DDBJ whole genome shotgun (WGS) entry which is preliminary data.</text>
</comment>
<accession>N9RQW4</accession>
<feature type="transmembrane region" description="Helical" evidence="1">
    <location>
        <begin position="12"/>
        <end position="32"/>
    </location>
</feature>
<keyword evidence="3" id="KW-1185">Reference proteome</keyword>
<sequence length="244" mass="27617">MSKRIKFFISHLTISVFIASIVVGIVFFLWYPAPLAKSVGVTNIFLMMLAIDVIIGPVLGLLVYKEGKKTLKIDLMVIILLQVAALSYGVYSIEQGRPAWIVQNGDRFELVRKNEIVPEHITQAKPEYQTPSWLKPQFVAINAGNSIEERNKNIFEAVTTGISNAMRPERYQSVDMSRVQLRENAQNIEILKQFNEEQAVENIINAYPNADAWLPLSSTSVDMTVLINKEKGEVVKIVDLRPWK</sequence>
<keyword evidence="1" id="KW-0812">Transmembrane</keyword>
<evidence type="ECO:0000313" key="3">
    <source>
        <dbReference type="Proteomes" id="UP000013084"/>
    </source>
</evidence>
<protein>
    <recommendedName>
        <fullName evidence="4">Type IV pilin accessory protein</fullName>
    </recommendedName>
</protein>
<feature type="transmembrane region" description="Helical" evidence="1">
    <location>
        <begin position="44"/>
        <end position="64"/>
    </location>
</feature>
<dbReference type="AlphaFoldDB" id="N9RQW4"/>